<feature type="domain" description="PE" evidence="1">
    <location>
        <begin position="4"/>
        <end position="93"/>
    </location>
</feature>
<organism evidence="3 4">
    <name type="scientific">Mycobacterium asiaticum</name>
    <dbReference type="NCBI Taxonomy" id="1790"/>
    <lineage>
        <taxon>Bacteria</taxon>
        <taxon>Bacillati</taxon>
        <taxon>Actinomycetota</taxon>
        <taxon>Actinomycetes</taxon>
        <taxon>Mycobacteriales</taxon>
        <taxon>Mycobacteriaceae</taxon>
        <taxon>Mycobacterium</taxon>
    </lineage>
</organism>
<dbReference type="Pfam" id="PF08237">
    <property type="entry name" value="PE-PPE"/>
    <property type="match status" value="1"/>
</dbReference>
<dbReference type="InterPro" id="IPR029058">
    <property type="entry name" value="AB_hydrolase_fold"/>
</dbReference>
<dbReference type="Gene3D" id="3.40.50.1820">
    <property type="entry name" value="alpha/beta hydrolase"/>
    <property type="match status" value="1"/>
</dbReference>
<reference evidence="3 4" key="1">
    <citation type="submission" date="2016-06" db="EMBL/GenBank/DDBJ databases">
        <authorList>
            <person name="Kjaerup R.B."/>
            <person name="Dalgaard T.S."/>
            <person name="Juul-Madsen H.R."/>
        </authorList>
    </citation>
    <scope>NUCLEOTIDE SEQUENCE [LARGE SCALE GENOMIC DNA]</scope>
    <source>
        <strain evidence="3 4">1165133.8</strain>
    </source>
</reference>
<dbReference type="SUPFAM" id="SSF53474">
    <property type="entry name" value="alpha/beta-Hydrolases"/>
    <property type="match status" value="1"/>
</dbReference>
<dbReference type="Gene3D" id="1.10.287.850">
    <property type="entry name" value="HP0062-like domain"/>
    <property type="match status" value="1"/>
</dbReference>
<protein>
    <recommendedName>
        <fullName evidence="5">PE family protein</fullName>
    </recommendedName>
</protein>
<gene>
    <name evidence="3" type="ORF">A5634_08340</name>
</gene>
<dbReference type="AlphaFoldDB" id="A0A1A3NK19"/>
<dbReference type="OrthoDB" id="4568361at2"/>
<dbReference type="InterPro" id="IPR000084">
    <property type="entry name" value="PE-PGRS_N"/>
</dbReference>
<comment type="caution">
    <text evidence="3">The sequence shown here is derived from an EMBL/GenBank/DDBJ whole genome shotgun (WGS) entry which is preliminary data.</text>
</comment>
<evidence type="ECO:0008006" key="5">
    <source>
        <dbReference type="Google" id="ProtNLM"/>
    </source>
</evidence>
<dbReference type="Proteomes" id="UP000093928">
    <property type="component" value="Unassembled WGS sequence"/>
</dbReference>
<evidence type="ECO:0000259" key="2">
    <source>
        <dbReference type="Pfam" id="PF08237"/>
    </source>
</evidence>
<dbReference type="InterPro" id="IPR013228">
    <property type="entry name" value="PE-PPE_C"/>
</dbReference>
<feature type="domain" description="PE-PPE" evidence="2">
    <location>
        <begin position="158"/>
        <end position="385"/>
    </location>
</feature>
<dbReference type="RefSeq" id="WP_065146110.1">
    <property type="nucleotide sequence ID" value="NZ_LZLS01000191.1"/>
</dbReference>
<dbReference type="Pfam" id="PF00934">
    <property type="entry name" value="PE"/>
    <property type="match status" value="1"/>
</dbReference>
<proteinExistence type="predicted"/>
<evidence type="ECO:0000259" key="1">
    <source>
        <dbReference type="Pfam" id="PF00934"/>
    </source>
</evidence>
<evidence type="ECO:0000313" key="3">
    <source>
        <dbReference type="EMBL" id="OBK22166.1"/>
    </source>
</evidence>
<sequence length="575" mass="59351">MSYLSVQPDVISSAATNLAEIRTAVSAASAAASGPTTGLLSAAADEVSEAVAQLFGAYGAEYNAAIAKVGALQEEFARTLAAGGLAYLETEIVNAASNALSPILSPLKSLLSEAATAPAAAITLVMGASGYPIPIEDYIQGIPPLYIDPFYTGGINIGINTPEGLYPLTGIKDLTFDVSAARGLTILDNAITAAFGQLGATSVNVFGYSQSAVIASMEMMALNPTNTLGGGPANLNFTLVGNPSNPNGGLLARFPGLALPSLGLDVFGIATPDNSFPTRIFTIEYDGFGDFPQYPLNVLSDINAFLGIIELHGRYPFLSGMELTVPPGGTAVELTNTVGPVQTHYYMIPTENLPILSPLRAIPIIGNPLAELIQPDMRVLVNLGYGSTTHGWSPDAPNVPTEFGVFPPVPPGEIVAALAAGTQEGIVNFSHEVSLITPSHFTALIPTVDTVKLGQLATGAQYSFASPQNFIQTLLAANLKLGYASSAIAGSAYATVLPTTDIVNAAVTAIPAYNIDLFGRGLLQAFNGDPVGGLINAFGKPIAADIGLAVLMAGFEVRVFQHAASDIADELRALL</sequence>
<dbReference type="EMBL" id="LZLS01000191">
    <property type="protein sequence ID" value="OBK22166.1"/>
    <property type="molecule type" value="Genomic_DNA"/>
</dbReference>
<evidence type="ECO:0000313" key="4">
    <source>
        <dbReference type="Proteomes" id="UP000093928"/>
    </source>
</evidence>
<dbReference type="SUPFAM" id="SSF140459">
    <property type="entry name" value="PE/PPE dimer-like"/>
    <property type="match status" value="1"/>
</dbReference>
<dbReference type="InterPro" id="IPR038332">
    <property type="entry name" value="PPE_sf"/>
</dbReference>
<name>A0A1A3NK19_MYCAS</name>
<accession>A0A1A3NK19</accession>